<organism evidence="1 2">
    <name type="scientific">Polychaeton citri CBS 116435</name>
    <dbReference type="NCBI Taxonomy" id="1314669"/>
    <lineage>
        <taxon>Eukaryota</taxon>
        <taxon>Fungi</taxon>
        <taxon>Dikarya</taxon>
        <taxon>Ascomycota</taxon>
        <taxon>Pezizomycotina</taxon>
        <taxon>Dothideomycetes</taxon>
        <taxon>Dothideomycetidae</taxon>
        <taxon>Capnodiales</taxon>
        <taxon>Capnodiaceae</taxon>
        <taxon>Polychaeton</taxon>
    </lineage>
</organism>
<proteinExistence type="predicted"/>
<dbReference type="OrthoDB" id="5401170at2759"/>
<dbReference type="EMBL" id="MU003854">
    <property type="protein sequence ID" value="KAF2717020.1"/>
    <property type="molecule type" value="Genomic_DNA"/>
</dbReference>
<gene>
    <name evidence="1" type="ORF">K431DRAFT_167118</name>
</gene>
<dbReference type="Proteomes" id="UP000799441">
    <property type="component" value="Unassembled WGS sequence"/>
</dbReference>
<reference evidence="1" key="1">
    <citation type="journal article" date="2020" name="Stud. Mycol.">
        <title>101 Dothideomycetes genomes: a test case for predicting lifestyles and emergence of pathogens.</title>
        <authorList>
            <person name="Haridas S."/>
            <person name="Albert R."/>
            <person name="Binder M."/>
            <person name="Bloem J."/>
            <person name="Labutti K."/>
            <person name="Salamov A."/>
            <person name="Andreopoulos B."/>
            <person name="Baker S."/>
            <person name="Barry K."/>
            <person name="Bills G."/>
            <person name="Bluhm B."/>
            <person name="Cannon C."/>
            <person name="Castanera R."/>
            <person name="Culley D."/>
            <person name="Daum C."/>
            <person name="Ezra D."/>
            <person name="Gonzalez J."/>
            <person name="Henrissat B."/>
            <person name="Kuo A."/>
            <person name="Liang C."/>
            <person name="Lipzen A."/>
            <person name="Lutzoni F."/>
            <person name="Magnuson J."/>
            <person name="Mondo S."/>
            <person name="Nolan M."/>
            <person name="Ohm R."/>
            <person name="Pangilinan J."/>
            <person name="Park H.-J."/>
            <person name="Ramirez L."/>
            <person name="Alfaro M."/>
            <person name="Sun H."/>
            <person name="Tritt A."/>
            <person name="Yoshinaga Y."/>
            <person name="Zwiers L.-H."/>
            <person name="Turgeon B."/>
            <person name="Goodwin S."/>
            <person name="Spatafora J."/>
            <person name="Crous P."/>
            <person name="Grigoriev I."/>
        </authorList>
    </citation>
    <scope>NUCLEOTIDE SEQUENCE</scope>
    <source>
        <strain evidence="1">CBS 116435</strain>
    </source>
</reference>
<dbReference type="SUPFAM" id="SSF56112">
    <property type="entry name" value="Protein kinase-like (PK-like)"/>
    <property type="match status" value="1"/>
</dbReference>
<dbReference type="AlphaFoldDB" id="A0A9P4Q039"/>
<keyword evidence="2" id="KW-1185">Reference proteome</keyword>
<sequence>MEVSVVGSSYVIGQRRDTDTLRTEQALKVVENLVTLSNGQSFETLEPITDFRQCHDGSPAEARILFLCRQVKPEIHAGREAVLKVKVQVYHDSRPMSQAPSRNPSDTTLKELEALKRFGAEEETLPAPTLIGFKETVQGPDGLLPGGYITYTMMTKLPGRTLYDLVYWSMPIEQRQKIQLAFLTSLKQVWALGIEPLDRALRNIMWDEETQICSIIDFEMWQERTDSIVNEEKTLQSWGVARRPPPSDWFAEWILHH</sequence>
<protein>
    <submittedName>
        <fullName evidence="1">Uncharacterized protein</fullName>
    </submittedName>
</protein>
<accession>A0A9P4Q039</accession>
<dbReference type="InterPro" id="IPR011009">
    <property type="entry name" value="Kinase-like_dom_sf"/>
</dbReference>
<evidence type="ECO:0000313" key="2">
    <source>
        <dbReference type="Proteomes" id="UP000799441"/>
    </source>
</evidence>
<evidence type="ECO:0000313" key="1">
    <source>
        <dbReference type="EMBL" id="KAF2717020.1"/>
    </source>
</evidence>
<comment type="caution">
    <text evidence="1">The sequence shown here is derived from an EMBL/GenBank/DDBJ whole genome shotgun (WGS) entry which is preliminary data.</text>
</comment>
<name>A0A9P4Q039_9PEZI</name>